<evidence type="ECO:0000256" key="1">
    <source>
        <dbReference type="ARBA" id="ARBA00008857"/>
    </source>
</evidence>
<dbReference type="InterPro" id="IPR010998">
    <property type="entry name" value="Integrase_recombinase_N"/>
</dbReference>
<dbReference type="EMBL" id="CP019605">
    <property type="protein sequence ID" value="AQP43825.1"/>
    <property type="molecule type" value="Genomic_DNA"/>
</dbReference>
<dbReference type="Pfam" id="PF00589">
    <property type="entry name" value="Phage_integrase"/>
    <property type="match status" value="1"/>
</dbReference>
<dbReference type="GO" id="GO:0003677">
    <property type="term" value="F:DNA binding"/>
    <property type="evidence" value="ECO:0007669"/>
    <property type="project" value="UniProtKB-UniRule"/>
</dbReference>
<evidence type="ECO:0000259" key="5">
    <source>
        <dbReference type="PROSITE" id="PS51898"/>
    </source>
</evidence>
<keyword evidence="2 4" id="KW-0238">DNA-binding</keyword>
<feature type="domain" description="Tyr recombinase" evidence="5">
    <location>
        <begin position="81"/>
        <end position="286"/>
    </location>
</feature>
<gene>
    <name evidence="7" type="ORF">RPIT_02500</name>
</gene>
<dbReference type="PANTHER" id="PTHR30349:SF41">
    <property type="entry name" value="INTEGRASE_RECOMBINASE PROTEIN MJ0367-RELATED"/>
    <property type="match status" value="1"/>
</dbReference>
<reference evidence="7 8" key="1">
    <citation type="journal article" date="2016" name="Int. J. Syst. Evol. Microbiol.">
        <title>Tessaracoccus flavus sp. nov., isolated from the drainage system of a lindane-producing factory.</title>
        <authorList>
            <person name="Kumari R."/>
            <person name="Singh P."/>
            <person name="Schumann P."/>
            <person name="Lal R."/>
        </authorList>
    </citation>
    <scope>NUCLEOTIDE SEQUENCE [LARGE SCALE GENOMIC DNA]</scope>
    <source>
        <strain evidence="7 8">RP1T</strain>
    </source>
</reference>
<name>A0A1Q2CCQ4_9ACTN</name>
<dbReference type="InterPro" id="IPR011010">
    <property type="entry name" value="DNA_brk_join_enz"/>
</dbReference>
<dbReference type="InterPro" id="IPR013762">
    <property type="entry name" value="Integrase-like_cat_sf"/>
</dbReference>
<accession>A0A1Q2CCQ4</accession>
<dbReference type="AlphaFoldDB" id="A0A1Q2CCQ4"/>
<evidence type="ECO:0000256" key="4">
    <source>
        <dbReference type="PROSITE-ProRule" id="PRU01248"/>
    </source>
</evidence>
<dbReference type="PANTHER" id="PTHR30349">
    <property type="entry name" value="PHAGE INTEGRASE-RELATED"/>
    <property type="match status" value="1"/>
</dbReference>
<dbReference type="PROSITE" id="PS51900">
    <property type="entry name" value="CB"/>
    <property type="match status" value="1"/>
</dbReference>
<dbReference type="InterPro" id="IPR050090">
    <property type="entry name" value="Tyrosine_recombinase_XerCD"/>
</dbReference>
<dbReference type="PROSITE" id="PS51898">
    <property type="entry name" value="TYR_RECOMBINASE"/>
    <property type="match status" value="1"/>
</dbReference>
<dbReference type="Gene3D" id="1.10.443.10">
    <property type="entry name" value="Intergrase catalytic core"/>
    <property type="match status" value="1"/>
</dbReference>
<dbReference type="STRING" id="1610493.RPIT_02500"/>
<evidence type="ECO:0000256" key="2">
    <source>
        <dbReference type="ARBA" id="ARBA00023125"/>
    </source>
</evidence>
<organism evidence="7 8">
    <name type="scientific">Tessaracoccus flavus</name>
    <dbReference type="NCBI Taxonomy" id="1610493"/>
    <lineage>
        <taxon>Bacteria</taxon>
        <taxon>Bacillati</taxon>
        <taxon>Actinomycetota</taxon>
        <taxon>Actinomycetes</taxon>
        <taxon>Propionibacteriales</taxon>
        <taxon>Propionibacteriaceae</taxon>
        <taxon>Tessaracoccus</taxon>
    </lineage>
</organism>
<keyword evidence="8" id="KW-1185">Reference proteome</keyword>
<proteinExistence type="inferred from homology"/>
<dbReference type="Gene3D" id="1.10.150.130">
    <property type="match status" value="1"/>
</dbReference>
<dbReference type="InterPro" id="IPR002104">
    <property type="entry name" value="Integrase_catalytic"/>
</dbReference>
<evidence type="ECO:0000259" key="6">
    <source>
        <dbReference type="PROSITE" id="PS51900"/>
    </source>
</evidence>
<protein>
    <recommendedName>
        <fullName evidence="9">Site-specific recombinase XerD</fullName>
    </recommendedName>
</protein>
<dbReference type="InterPro" id="IPR044068">
    <property type="entry name" value="CB"/>
</dbReference>
<evidence type="ECO:0000313" key="7">
    <source>
        <dbReference type="EMBL" id="AQP43825.1"/>
    </source>
</evidence>
<sequence length="295" mass="31261">MSPLQLIGDRRARELTPSDIEAALRKLATVGGIKGKPLSHRSRTYALGALRQAFKFAQREGWLQGNPAALAKVQGKPAKTRQSQRWTVAQLQGFRAYVDSAYATPARLAAEPWVPAAMRLALCGLRRSEVLGLGWGSVDIEQGTVDIHVSRTASGPGRSTAIGAPKTANSVRRVAVETLHPGTHAVLRALWLAQGQPAEGLVIRDSLGDPVHPDTLSWRFKTLCSEAGVPFPGAIHATRHTLATALEEAGVPSNQGAALLGHDVQTYQRFYLVTDQDAAGAAATVAGSIFATASG</sequence>
<comment type="similarity">
    <text evidence="1">Belongs to the 'phage' integrase family.</text>
</comment>
<feature type="domain" description="Core-binding (CB)" evidence="6">
    <location>
        <begin position="1"/>
        <end position="58"/>
    </location>
</feature>
<evidence type="ECO:0000256" key="3">
    <source>
        <dbReference type="ARBA" id="ARBA00023172"/>
    </source>
</evidence>
<dbReference type="GO" id="GO:0006310">
    <property type="term" value="P:DNA recombination"/>
    <property type="evidence" value="ECO:0007669"/>
    <property type="project" value="UniProtKB-KW"/>
</dbReference>
<dbReference type="GO" id="GO:0015074">
    <property type="term" value="P:DNA integration"/>
    <property type="evidence" value="ECO:0007669"/>
    <property type="project" value="InterPro"/>
</dbReference>
<dbReference type="SUPFAM" id="SSF56349">
    <property type="entry name" value="DNA breaking-rejoining enzymes"/>
    <property type="match status" value="1"/>
</dbReference>
<dbReference type="Proteomes" id="UP000188324">
    <property type="component" value="Chromosome"/>
</dbReference>
<evidence type="ECO:0008006" key="9">
    <source>
        <dbReference type="Google" id="ProtNLM"/>
    </source>
</evidence>
<dbReference type="KEGG" id="tfl:RPIT_02500"/>
<keyword evidence="3" id="KW-0233">DNA recombination</keyword>
<evidence type="ECO:0000313" key="8">
    <source>
        <dbReference type="Proteomes" id="UP000188324"/>
    </source>
</evidence>
<dbReference type="RefSeq" id="WP_162274472.1">
    <property type="nucleotide sequence ID" value="NZ_CP019605.1"/>
</dbReference>